<comment type="caution">
    <text evidence="5">The sequence shown here is derived from an EMBL/GenBank/DDBJ whole genome shotgun (WGS) entry which is preliminary data.</text>
</comment>
<dbReference type="Proteomes" id="UP001495779">
    <property type="component" value="Unassembled WGS sequence"/>
</dbReference>
<evidence type="ECO:0000256" key="2">
    <source>
        <dbReference type="ARBA" id="ARBA00023125"/>
    </source>
</evidence>
<reference evidence="6 7" key="1">
    <citation type="submission" date="2021-04" db="EMBL/GenBank/DDBJ databases">
        <title>Determining the burden of carbapenem-resistant Enterobacterales from a tertiary public heath setting in Bangladesh: a clinical, epidemiological, and molecular study.</title>
        <authorList>
            <person name="Farzana R."/>
            <person name="Walsh T.R."/>
        </authorList>
    </citation>
    <scope>NUCLEOTIDE SEQUENCE [LARGE SCALE GENOMIC DNA]</scope>
    <source>
        <strain evidence="7">dmpro_s316</strain>
        <strain evidence="6">Dmpro_s316</strain>
    </source>
</reference>
<gene>
    <name evidence="5" type="ORF">JRA39_000400</name>
    <name evidence="6" type="ORF">KDV35_03590</name>
</gene>
<dbReference type="GO" id="GO:0003700">
    <property type="term" value="F:DNA-binding transcription factor activity"/>
    <property type="evidence" value="ECO:0007669"/>
    <property type="project" value="InterPro"/>
</dbReference>
<dbReference type="InterPro" id="IPR018062">
    <property type="entry name" value="HTH_AraC-typ_CS"/>
</dbReference>
<dbReference type="PROSITE" id="PS00041">
    <property type="entry name" value="HTH_ARAC_FAMILY_1"/>
    <property type="match status" value="1"/>
</dbReference>
<keyword evidence="3" id="KW-0804">Transcription</keyword>
<sequence>MSHHTIRENVIQDILLWIDMNVDKPLQIEEISNRAGYSKWYFQRVFKNTVGVSLGQYLLIRRLLRVSTDLKETNDKIIDIAFRYGFDGQQGLTRAFKRKLKVTPGKYRKETMLRYHTSY</sequence>
<dbReference type="InterPro" id="IPR009057">
    <property type="entry name" value="Homeodomain-like_sf"/>
</dbReference>
<dbReference type="PROSITE" id="PS01124">
    <property type="entry name" value="HTH_ARAC_FAMILY_2"/>
    <property type="match status" value="1"/>
</dbReference>
<evidence type="ECO:0000256" key="3">
    <source>
        <dbReference type="ARBA" id="ARBA00023163"/>
    </source>
</evidence>
<name>A0AAI9HWV3_PROST</name>
<evidence type="ECO:0000256" key="1">
    <source>
        <dbReference type="ARBA" id="ARBA00023015"/>
    </source>
</evidence>
<evidence type="ECO:0000259" key="4">
    <source>
        <dbReference type="PROSITE" id="PS01124"/>
    </source>
</evidence>
<dbReference type="PANTHER" id="PTHR47504:SF5">
    <property type="entry name" value="RIGHT ORIGIN-BINDING PROTEIN"/>
    <property type="match status" value="1"/>
</dbReference>
<organism evidence="5">
    <name type="scientific">Providencia stuartii</name>
    <dbReference type="NCBI Taxonomy" id="588"/>
    <lineage>
        <taxon>Bacteria</taxon>
        <taxon>Pseudomonadati</taxon>
        <taxon>Pseudomonadota</taxon>
        <taxon>Gammaproteobacteria</taxon>
        <taxon>Enterobacterales</taxon>
        <taxon>Morganellaceae</taxon>
        <taxon>Providencia</taxon>
    </lineage>
</organism>
<keyword evidence="1" id="KW-0805">Transcription regulation</keyword>
<evidence type="ECO:0000313" key="7">
    <source>
        <dbReference type="Proteomes" id="UP001495779"/>
    </source>
</evidence>
<dbReference type="InterPro" id="IPR018060">
    <property type="entry name" value="HTH_AraC"/>
</dbReference>
<keyword evidence="2" id="KW-0238">DNA-binding</keyword>
<dbReference type="PANTHER" id="PTHR47504">
    <property type="entry name" value="RIGHT ORIGIN-BINDING PROTEIN"/>
    <property type="match status" value="1"/>
</dbReference>
<dbReference type="AlphaFoldDB" id="A0AAI9HWV3"/>
<dbReference type="SUPFAM" id="SSF46689">
    <property type="entry name" value="Homeodomain-like"/>
    <property type="match status" value="2"/>
</dbReference>
<dbReference type="Gene3D" id="1.10.10.60">
    <property type="entry name" value="Homeodomain-like"/>
    <property type="match status" value="2"/>
</dbReference>
<dbReference type="Pfam" id="PF12833">
    <property type="entry name" value="HTH_18"/>
    <property type="match status" value="1"/>
</dbReference>
<dbReference type="SMART" id="SM00342">
    <property type="entry name" value="HTH_ARAC"/>
    <property type="match status" value="1"/>
</dbReference>
<protein>
    <submittedName>
        <fullName evidence="5">Helix-turn-helix domain-containing protein</fullName>
    </submittedName>
</protein>
<dbReference type="InterPro" id="IPR050959">
    <property type="entry name" value="MarA-like"/>
</dbReference>
<feature type="domain" description="HTH araC/xylS-type" evidence="4">
    <location>
        <begin position="12"/>
        <end position="110"/>
    </location>
</feature>
<dbReference type="EMBL" id="AAZDVE040000002">
    <property type="protein sequence ID" value="EMP9431402.1"/>
    <property type="molecule type" value="Genomic_DNA"/>
</dbReference>
<dbReference type="GO" id="GO:0043565">
    <property type="term" value="F:sequence-specific DNA binding"/>
    <property type="evidence" value="ECO:0007669"/>
    <property type="project" value="InterPro"/>
</dbReference>
<evidence type="ECO:0000313" key="5">
    <source>
        <dbReference type="EMBL" id="EMP9431402.1"/>
    </source>
</evidence>
<proteinExistence type="predicted"/>
<accession>A0AAI9HWV3</accession>
<dbReference type="RefSeq" id="WP_154624855.1">
    <property type="nucleotide sequence ID" value="NZ_CP095443.1"/>
</dbReference>
<evidence type="ECO:0000313" key="6">
    <source>
        <dbReference type="EMBL" id="MER5075956.1"/>
    </source>
</evidence>
<dbReference type="EMBL" id="JAGSRH010000004">
    <property type="protein sequence ID" value="MER5075956.1"/>
    <property type="molecule type" value="Genomic_DNA"/>
</dbReference>
<reference evidence="5" key="2">
    <citation type="submission" date="2024-02" db="EMBL/GenBank/DDBJ databases">
        <authorList>
            <consortium name="Clinical and Environmental Microbiology Branch: Whole genome sequencing antimicrobial resistance pathogens in the healthcare setting"/>
        </authorList>
    </citation>
    <scope>NUCLEOTIDE SEQUENCE</scope>
    <source>
        <strain evidence="5">2020GO-00142</strain>
    </source>
</reference>